<dbReference type="Proteomes" id="UP000190776">
    <property type="component" value="Unassembled WGS sequence"/>
</dbReference>
<dbReference type="EMBL" id="MSZU01000074">
    <property type="protein sequence ID" value="OMP89142.1"/>
    <property type="molecule type" value="Genomic_DNA"/>
</dbReference>
<dbReference type="OrthoDB" id="17560at2759"/>
<dbReference type="InterPro" id="IPR002925">
    <property type="entry name" value="Dienelactn_hydro"/>
</dbReference>
<dbReference type="Gene3D" id="3.40.50.1820">
    <property type="entry name" value="alpha/beta hydrolase"/>
    <property type="match status" value="1"/>
</dbReference>
<name>A0A1S8BNL6_9PEZI</name>
<accession>A0A1S8BNL6</accession>
<feature type="domain" description="Dienelactone hydrolase" evidence="1">
    <location>
        <begin position="10"/>
        <end position="128"/>
    </location>
</feature>
<sequence length="131" mass="14554">MRGRGGLGCERVGGVGYCFGAKYVVRNLHGGERIDAGFVAHPSFVDADELKGITRPLSIAAAEDDYIFPTEKRRESEDILAEMRATYQLALYSGTAHGFATRGDLKKRDVKFAKEQAFLQAVRWFDEHVKA</sequence>
<gene>
    <name evidence="2" type="ORF">BK809_0005863</name>
</gene>
<evidence type="ECO:0000313" key="3">
    <source>
        <dbReference type="Proteomes" id="UP000190776"/>
    </source>
</evidence>
<organism evidence="2 3">
    <name type="scientific">Diplodia seriata</name>
    <dbReference type="NCBI Taxonomy" id="420778"/>
    <lineage>
        <taxon>Eukaryota</taxon>
        <taxon>Fungi</taxon>
        <taxon>Dikarya</taxon>
        <taxon>Ascomycota</taxon>
        <taxon>Pezizomycotina</taxon>
        <taxon>Dothideomycetes</taxon>
        <taxon>Dothideomycetes incertae sedis</taxon>
        <taxon>Botryosphaeriales</taxon>
        <taxon>Botryosphaeriaceae</taxon>
        <taxon>Diplodia</taxon>
    </lineage>
</organism>
<dbReference type="SUPFAM" id="SSF53474">
    <property type="entry name" value="alpha/beta-Hydrolases"/>
    <property type="match status" value="1"/>
</dbReference>
<evidence type="ECO:0000259" key="1">
    <source>
        <dbReference type="Pfam" id="PF01738"/>
    </source>
</evidence>
<dbReference type="InterPro" id="IPR029058">
    <property type="entry name" value="AB_hydrolase_fold"/>
</dbReference>
<protein>
    <submittedName>
        <fullName evidence="2">Protein AIM2</fullName>
    </submittedName>
</protein>
<dbReference type="Pfam" id="PF01738">
    <property type="entry name" value="DLH"/>
    <property type="match status" value="1"/>
</dbReference>
<dbReference type="GO" id="GO:0016787">
    <property type="term" value="F:hydrolase activity"/>
    <property type="evidence" value="ECO:0007669"/>
    <property type="project" value="InterPro"/>
</dbReference>
<dbReference type="PANTHER" id="PTHR17630">
    <property type="entry name" value="DIENELACTONE HYDROLASE"/>
    <property type="match status" value="1"/>
</dbReference>
<proteinExistence type="predicted"/>
<dbReference type="PANTHER" id="PTHR17630:SF44">
    <property type="entry name" value="PROTEIN AIM2"/>
    <property type="match status" value="1"/>
</dbReference>
<comment type="caution">
    <text evidence="2">The sequence shown here is derived from an EMBL/GenBank/DDBJ whole genome shotgun (WGS) entry which is preliminary data.</text>
</comment>
<evidence type="ECO:0000313" key="2">
    <source>
        <dbReference type="EMBL" id="OMP89142.1"/>
    </source>
</evidence>
<dbReference type="AlphaFoldDB" id="A0A1S8BNL6"/>
<reference evidence="2 3" key="1">
    <citation type="submission" date="2017-01" db="EMBL/GenBank/DDBJ databases">
        <title>Draft genome sequence of Diplodia seriata F98.1, a fungal species involved in grapevine trunk diseases.</title>
        <authorList>
            <person name="Robert-Siegwald G."/>
            <person name="Vallet J."/>
            <person name="Abou-Mansour E."/>
            <person name="Xu J."/>
            <person name="Rey P."/>
            <person name="Bertsch C."/>
            <person name="Rego C."/>
            <person name="Larignon P."/>
            <person name="Fontaine F."/>
            <person name="Lebrun M.-H."/>
        </authorList>
    </citation>
    <scope>NUCLEOTIDE SEQUENCE [LARGE SCALE GENOMIC DNA]</scope>
    <source>
        <strain evidence="2 3">F98.1</strain>
    </source>
</reference>
<dbReference type="STRING" id="420778.A0A1S8BNL6"/>